<dbReference type="AlphaFoldDB" id="A0A0J9XJ61"/>
<dbReference type="SUPFAM" id="SSF50978">
    <property type="entry name" value="WD40 repeat-like"/>
    <property type="match status" value="2"/>
</dbReference>
<comment type="caution">
    <text evidence="8">The sequence shown here is derived from an EMBL/GenBank/DDBJ whole genome shotgun (WGS) entry which is preliminary data.</text>
</comment>
<dbReference type="PROSITE" id="PS50294">
    <property type="entry name" value="WD_REPEATS_REGION"/>
    <property type="match status" value="1"/>
</dbReference>
<dbReference type="STRING" id="1173061.A0A0J9XJ61"/>
<evidence type="ECO:0000256" key="7">
    <source>
        <dbReference type="PROSITE-ProRule" id="PRU00221"/>
    </source>
</evidence>
<keyword evidence="9" id="KW-1185">Reference proteome</keyword>
<comment type="subcellular location">
    <subcellularLocation>
        <location evidence="1">Cytoplasm</location>
    </subcellularLocation>
</comment>
<dbReference type="PROSITE" id="PS50082">
    <property type="entry name" value="WD_REPEATS_2"/>
    <property type="match status" value="2"/>
</dbReference>
<dbReference type="PANTHER" id="PTHR14344:SF3">
    <property type="entry name" value="WD REPEAT-CONTAINING PROTEIN 6"/>
    <property type="match status" value="1"/>
</dbReference>
<keyword evidence="3 7" id="KW-0853">WD repeat</keyword>
<dbReference type="GO" id="GO:0030488">
    <property type="term" value="P:tRNA methylation"/>
    <property type="evidence" value="ECO:0007669"/>
    <property type="project" value="TreeGrafter"/>
</dbReference>
<dbReference type="Proteomes" id="UP000242525">
    <property type="component" value="Unassembled WGS sequence"/>
</dbReference>
<evidence type="ECO:0000256" key="4">
    <source>
        <dbReference type="ARBA" id="ARBA00022694"/>
    </source>
</evidence>
<comment type="similarity">
    <text evidence="6">Belongs to the WD repeat WDR6 family.</text>
</comment>
<evidence type="ECO:0000256" key="2">
    <source>
        <dbReference type="ARBA" id="ARBA00022490"/>
    </source>
</evidence>
<evidence type="ECO:0000256" key="3">
    <source>
        <dbReference type="ARBA" id="ARBA00022574"/>
    </source>
</evidence>
<feature type="repeat" description="WD" evidence="7">
    <location>
        <begin position="175"/>
        <end position="216"/>
    </location>
</feature>
<dbReference type="EMBL" id="CCBN010000024">
    <property type="protein sequence ID" value="CDO57659.1"/>
    <property type="molecule type" value="Genomic_DNA"/>
</dbReference>
<dbReference type="InterPro" id="IPR019775">
    <property type="entry name" value="WD40_repeat_CS"/>
</dbReference>
<evidence type="ECO:0000256" key="1">
    <source>
        <dbReference type="ARBA" id="ARBA00004496"/>
    </source>
</evidence>
<evidence type="ECO:0000313" key="9">
    <source>
        <dbReference type="Proteomes" id="UP000242525"/>
    </source>
</evidence>
<dbReference type="Gene3D" id="2.130.10.10">
    <property type="entry name" value="YVTN repeat-like/Quinoprotein amine dehydrogenase"/>
    <property type="match status" value="3"/>
</dbReference>
<evidence type="ECO:0000313" key="8">
    <source>
        <dbReference type="EMBL" id="CDO57659.1"/>
    </source>
</evidence>
<feature type="repeat" description="WD" evidence="7">
    <location>
        <begin position="280"/>
        <end position="302"/>
    </location>
</feature>
<evidence type="ECO:0000256" key="5">
    <source>
        <dbReference type="ARBA" id="ARBA00022737"/>
    </source>
</evidence>
<protein>
    <submittedName>
        <fullName evidence="8">Similar to Saccharomyces cerevisiae YPL183C RTT10 Cytoplasmic protein with a role in regulation of Ty1 transposition</fullName>
    </submittedName>
</protein>
<evidence type="ECO:0000256" key="6">
    <source>
        <dbReference type="ARBA" id="ARBA00038255"/>
    </source>
</evidence>
<dbReference type="PROSITE" id="PS00678">
    <property type="entry name" value="WD_REPEATS_1"/>
    <property type="match status" value="1"/>
</dbReference>
<dbReference type="OrthoDB" id="66881at2759"/>
<dbReference type="Pfam" id="PF00400">
    <property type="entry name" value="WD40"/>
    <property type="match status" value="2"/>
</dbReference>
<dbReference type="PANTHER" id="PTHR14344">
    <property type="entry name" value="WD REPEAT PROTEIN"/>
    <property type="match status" value="1"/>
</dbReference>
<dbReference type="SUPFAM" id="SSF50998">
    <property type="entry name" value="Quinoprotein alcohol dehydrogenase-like"/>
    <property type="match status" value="1"/>
</dbReference>
<dbReference type="InterPro" id="IPR011047">
    <property type="entry name" value="Quinoprotein_ADH-like_sf"/>
</dbReference>
<dbReference type="SMART" id="SM00320">
    <property type="entry name" value="WD40"/>
    <property type="match status" value="6"/>
</dbReference>
<accession>A0A0J9XJ61</accession>
<keyword evidence="5" id="KW-0677">Repeat</keyword>
<dbReference type="InterPro" id="IPR001680">
    <property type="entry name" value="WD40_rpt"/>
</dbReference>
<dbReference type="InterPro" id="IPR051973">
    <property type="entry name" value="tRNA_Anticodon_Mtase-Reg"/>
</dbReference>
<sequence>MPLTKVAHYGPVTALRFLNDETLLIGQGPTLKVYNYKTGNLKHQQRIFTREKIHGISVESGKIGVWGGRSLSVFTLSDLLAGKISETRLNNWITTASFGFDDNTFFYCLESHNTVLKINSETMGIEHRYTCDEKSILYSATLFPISKEKILVASGTVLGGVVVWDLFSGNILYNFTDHEGSIFGVAFSRDGSKLISCSDDRSIRLYDLTTGSHLATGWGHLARIWDLHFYDNSTIISVSEDCSSRIWSIEGDTLQSIQVLEGHLGRNVWCGAIEYKTKVLATGGGDGRIRLWDLEQKEKIDRSRELISLEDTQKDVLTPLTKGEVFKNYTQLQGNFLVATSTGRVIVLDSKMTFREIPLNESNTPVDTYLMIKCWEKAGVAAIASRDGNVYLVHLLNNDKVTVISNPLKAKLTDIHTWESNGTYYLLAQSQNPQDSLILSEFCINDQTLELIQQYNLTPPATFLPTSVTVYNNTSLFVGSRHGGIAVYNFRDSSEAINCWRHVAGSTDSITSLLFTEDSLHFTTRGGQFAVATISKSDENYKLNIISSNKLQKGSIEGSIYSNHQKLLYGFRNDLFFIWNETNQYEIANEKCGGPHRAWQLSLDPSDESHYRFIYTKASKVVLVSSECLTKKFKSTLLQDGTHGREIRDIALSPQLLPDGTRVVASASEDTCINLATVSLDSGLKNKSTLRKHVSGLQKLLWSNDGQLLFSSAAREEFVVWKVSVPSTGDVYATPVATLPPSSDNPDLRIMSFSLTPIANSDLILVVTVYSDSAIRIWLLETTDYSFTLIGQGIYKTCCLLNVDVVVSDSRADLLISATDGHLVGWNIASILGEAKITVSNSMLSLSDTPDINKPASLPEASFRLMLHQSSVKDSIIIGPFNNLFYHISGGDDNAISLAHLDLANNEAKKTFTIPSAHATTITGLALVPHRDLIKFVTIGVDQQVKLWRVSDSFDSIELEDNKYTTVADTGSLDVASFGESAGILLGGSGLSLWKV</sequence>
<gene>
    <name evidence="8" type="ORF">BN980_GECA24s00230g</name>
</gene>
<name>A0A0J9XJ61_GEOCN</name>
<keyword evidence="2" id="KW-0963">Cytoplasm</keyword>
<dbReference type="InterPro" id="IPR036322">
    <property type="entry name" value="WD40_repeat_dom_sf"/>
</dbReference>
<proteinExistence type="inferred from homology"/>
<dbReference type="InterPro" id="IPR015943">
    <property type="entry name" value="WD40/YVTN_repeat-like_dom_sf"/>
</dbReference>
<organism evidence="8 9">
    <name type="scientific">Geotrichum candidum</name>
    <name type="common">Oospora lactis</name>
    <name type="synonym">Dipodascus geotrichum</name>
    <dbReference type="NCBI Taxonomy" id="1173061"/>
    <lineage>
        <taxon>Eukaryota</taxon>
        <taxon>Fungi</taxon>
        <taxon>Dikarya</taxon>
        <taxon>Ascomycota</taxon>
        <taxon>Saccharomycotina</taxon>
        <taxon>Dipodascomycetes</taxon>
        <taxon>Dipodascales</taxon>
        <taxon>Dipodascaceae</taxon>
        <taxon>Geotrichum</taxon>
    </lineage>
</organism>
<keyword evidence="4" id="KW-0819">tRNA processing</keyword>
<dbReference type="GO" id="GO:0005737">
    <property type="term" value="C:cytoplasm"/>
    <property type="evidence" value="ECO:0007669"/>
    <property type="project" value="UniProtKB-SubCell"/>
</dbReference>
<reference evidence="8" key="1">
    <citation type="submission" date="2014-03" db="EMBL/GenBank/DDBJ databases">
        <authorList>
            <person name="Casaregola S."/>
        </authorList>
    </citation>
    <scope>NUCLEOTIDE SEQUENCE [LARGE SCALE GENOMIC DNA]</scope>
    <source>
        <strain evidence="8">CLIB 918</strain>
    </source>
</reference>